<comment type="caution">
    <text evidence="8">The sequence shown here is derived from an EMBL/GenBank/DDBJ whole genome shotgun (WGS) entry which is preliminary data.</text>
</comment>
<dbReference type="SUPFAM" id="SSF53686">
    <property type="entry name" value="Tryptophan synthase beta subunit-like PLP-dependent enzymes"/>
    <property type="match status" value="1"/>
</dbReference>
<dbReference type="InterPro" id="IPR050147">
    <property type="entry name" value="Ser/Thr_Dehydratase"/>
</dbReference>
<evidence type="ECO:0000256" key="2">
    <source>
        <dbReference type="ARBA" id="ARBA00010869"/>
    </source>
</evidence>
<organism evidence="8 9">
    <name type="scientific">Friedmanniomyces simplex</name>
    <dbReference type="NCBI Taxonomy" id="329884"/>
    <lineage>
        <taxon>Eukaryota</taxon>
        <taxon>Fungi</taxon>
        <taxon>Dikarya</taxon>
        <taxon>Ascomycota</taxon>
        <taxon>Pezizomycotina</taxon>
        <taxon>Dothideomycetes</taxon>
        <taxon>Dothideomycetidae</taxon>
        <taxon>Mycosphaerellales</taxon>
        <taxon>Teratosphaeriaceae</taxon>
        <taxon>Friedmanniomyces</taxon>
    </lineage>
</organism>
<dbReference type="Proteomes" id="UP000309340">
    <property type="component" value="Unassembled WGS sequence"/>
</dbReference>
<dbReference type="InterPro" id="IPR036052">
    <property type="entry name" value="TrpB-like_PALP_sf"/>
</dbReference>
<gene>
    <name evidence="8" type="ORF">B0A55_03122</name>
</gene>
<dbReference type="GO" id="GO:0006567">
    <property type="term" value="P:L-threonine catabolic process"/>
    <property type="evidence" value="ECO:0007669"/>
    <property type="project" value="TreeGrafter"/>
</dbReference>
<keyword evidence="5" id="KW-0456">Lyase</keyword>
<dbReference type="PANTHER" id="PTHR48078">
    <property type="entry name" value="THREONINE DEHYDRATASE, MITOCHONDRIAL-RELATED"/>
    <property type="match status" value="1"/>
</dbReference>
<dbReference type="STRING" id="329884.A0A4U0XK60"/>
<dbReference type="EC" id="4.3.1.17" evidence="3"/>
<dbReference type="OrthoDB" id="7773036at2759"/>
<proteinExistence type="inferred from homology"/>
<reference evidence="8 9" key="1">
    <citation type="submission" date="2017-03" db="EMBL/GenBank/DDBJ databases">
        <title>Genomes of endolithic fungi from Antarctica.</title>
        <authorList>
            <person name="Coleine C."/>
            <person name="Masonjones S."/>
            <person name="Stajich J.E."/>
        </authorList>
    </citation>
    <scope>NUCLEOTIDE SEQUENCE [LARGE SCALE GENOMIC DNA]</scope>
    <source>
        <strain evidence="8 9">CCFEE 5184</strain>
    </source>
</reference>
<keyword evidence="4" id="KW-0663">Pyridoxal phosphate</keyword>
<dbReference type="Gene3D" id="3.40.50.1100">
    <property type="match status" value="1"/>
</dbReference>
<comment type="cofactor">
    <cofactor evidence="1">
        <name>pyridoxal 5'-phosphate</name>
        <dbReference type="ChEBI" id="CHEBI:597326"/>
    </cofactor>
</comment>
<evidence type="ECO:0000256" key="6">
    <source>
        <dbReference type="ARBA" id="ARBA00049406"/>
    </source>
</evidence>
<evidence type="ECO:0000256" key="4">
    <source>
        <dbReference type="ARBA" id="ARBA00022898"/>
    </source>
</evidence>
<dbReference type="EMBL" id="NAJQ01000133">
    <property type="protein sequence ID" value="TKA77604.1"/>
    <property type="molecule type" value="Genomic_DNA"/>
</dbReference>
<dbReference type="Pfam" id="PF00291">
    <property type="entry name" value="PALP"/>
    <property type="match status" value="1"/>
</dbReference>
<keyword evidence="9" id="KW-1185">Reference proteome</keyword>
<comment type="similarity">
    <text evidence="2">Belongs to the serine/threonine dehydratase family.</text>
</comment>
<evidence type="ECO:0000256" key="1">
    <source>
        <dbReference type="ARBA" id="ARBA00001933"/>
    </source>
</evidence>
<dbReference type="InterPro" id="IPR001926">
    <property type="entry name" value="TrpB-like_PALP"/>
</dbReference>
<evidence type="ECO:0000256" key="3">
    <source>
        <dbReference type="ARBA" id="ARBA00012093"/>
    </source>
</evidence>
<comment type="catalytic activity">
    <reaction evidence="6">
        <text>L-serine = pyruvate + NH4(+)</text>
        <dbReference type="Rhea" id="RHEA:19169"/>
        <dbReference type="ChEBI" id="CHEBI:15361"/>
        <dbReference type="ChEBI" id="CHEBI:28938"/>
        <dbReference type="ChEBI" id="CHEBI:33384"/>
        <dbReference type="EC" id="4.3.1.17"/>
    </reaction>
</comment>
<dbReference type="GO" id="GO:0009097">
    <property type="term" value="P:isoleucine biosynthetic process"/>
    <property type="evidence" value="ECO:0007669"/>
    <property type="project" value="TreeGrafter"/>
</dbReference>
<evidence type="ECO:0000313" key="9">
    <source>
        <dbReference type="Proteomes" id="UP000309340"/>
    </source>
</evidence>
<protein>
    <recommendedName>
        <fullName evidence="3">L-serine ammonia-lyase</fullName>
        <ecNumber evidence="3">4.3.1.17</ecNumber>
    </recommendedName>
</protein>
<evidence type="ECO:0000259" key="7">
    <source>
        <dbReference type="Pfam" id="PF00291"/>
    </source>
</evidence>
<name>A0A4U0XK60_9PEZI</name>
<dbReference type="GO" id="GO:0003941">
    <property type="term" value="F:L-serine ammonia-lyase activity"/>
    <property type="evidence" value="ECO:0007669"/>
    <property type="project" value="UniProtKB-EC"/>
</dbReference>
<dbReference type="GO" id="GO:0004794">
    <property type="term" value="F:threonine deaminase activity"/>
    <property type="evidence" value="ECO:0007669"/>
    <property type="project" value="TreeGrafter"/>
</dbReference>
<dbReference type="GO" id="GO:0006565">
    <property type="term" value="P:L-serine catabolic process"/>
    <property type="evidence" value="ECO:0007669"/>
    <property type="project" value="TreeGrafter"/>
</dbReference>
<accession>A0A4U0XK60</accession>
<evidence type="ECO:0000313" key="8">
    <source>
        <dbReference type="EMBL" id="TKA77604.1"/>
    </source>
</evidence>
<evidence type="ECO:0000256" key="5">
    <source>
        <dbReference type="ARBA" id="ARBA00023239"/>
    </source>
</evidence>
<dbReference type="AlphaFoldDB" id="A0A4U0XK60"/>
<feature type="domain" description="Tryptophan synthase beta chain-like PALP" evidence="7">
    <location>
        <begin position="2"/>
        <end position="114"/>
    </location>
</feature>
<sequence length="156" mass="16691">METKGADSLAQSLEQGELVTLPGITSLATSLGATRVSERTFELARKGQESGRVRSCVLTDAEAAMGCWRFADDERTLVELACGVNVALCYGGRLEQALGRPVGREEKVVIVVCGGQNVTTSMVEGWRREYGDLDEDVTTNGYAECVPSTVTAPDRA</sequence>
<dbReference type="PANTHER" id="PTHR48078:SF2">
    <property type="entry name" value="CATABOLIC L-SERINE_THREONINE DEHYDRATASE"/>
    <property type="match status" value="1"/>
</dbReference>